<evidence type="ECO:0000313" key="3">
    <source>
        <dbReference type="EMBL" id="MDC3989031.1"/>
    </source>
</evidence>
<protein>
    <submittedName>
        <fullName evidence="3">PAS domain S-box protein</fullName>
    </submittedName>
</protein>
<dbReference type="EMBL" id="JAGTJJ010000092">
    <property type="protein sequence ID" value="MDC3989031.1"/>
    <property type="molecule type" value="Genomic_DNA"/>
</dbReference>
<dbReference type="InterPro" id="IPR051932">
    <property type="entry name" value="Bact_StressResp_Reg"/>
</dbReference>
<keyword evidence="4" id="KW-1185">Reference proteome</keyword>
<comment type="caution">
    <text evidence="3">The sequence shown here is derived from an EMBL/GenBank/DDBJ whole genome shotgun (WGS) entry which is preliminary data.</text>
</comment>
<gene>
    <name evidence="3" type="ORF">KEG57_51670</name>
</gene>
<feature type="domain" description="STAS" evidence="2">
    <location>
        <begin position="293"/>
        <end position="408"/>
    </location>
</feature>
<reference evidence="3 4" key="1">
    <citation type="submission" date="2021-04" db="EMBL/GenBank/DDBJ databases">
        <title>Genome analysis of Polyangium sp.</title>
        <authorList>
            <person name="Li Y."/>
            <person name="Wang J."/>
        </authorList>
    </citation>
    <scope>NUCLEOTIDE SEQUENCE [LARGE SCALE GENOMIC DNA]</scope>
    <source>
        <strain evidence="3 4">SDU14</strain>
    </source>
</reference>
<evidence type="ECO:0000259" key="2">
    <source>
        <dbReference type="PROSITE" id="PS50801"/>
    </source>
</evidence>
<evidence type="ECO:0000256" key="1">
    <source>
        <dbReference type="ARBA" id="ARBA00022553"/>
    </source>
</evidence>
<dbReference type="CDD" id="cd07041">
    <property type="entry name" value="STAS_RsbR_RsbS_like"/>
    <property type="match status" value="1"/>
</dbReference>
<dbReference type="Pfam" id="PF13188">
    <property type="entry name" value="PAS_8"/>
    <property type="match status" value="1"/>
</dbReference>
<dbReference type="Pfam" id="PF01740">
    <property type="entry name" value="STAS"/>
    <property type="match status" value="1"/>
</dbReference>
<dbReference type="InterPro" id="IPR036513">
    <property type="entry name" value="STAS_dom_sf"/>
</dbReference>
<dbReference type="PANTHER" id="PTHR33745:SF3">
    <property type="entry name" value="RSBT CO-ANTAGONIST PROTEIN RSBRC"/>
    <property type="match status" value="1"/>
</dbReference>
<dbReference type="PANTHER" id="PTHR33745">
    <property type="entry name" value="RSBT ANTAGONIST PROTEIN RSBS-RELATED"/>
    <property type="match status" value="1"/>
</dbReference>
<dbReference type="Gene3D" id="3.30.450.20">
    <property type="entry name" value="PAS domain"/>
    <property type="match status" value="1"/>
</dbReference>
<dbReference type="SUPFAM" id="SSF52091">
    <property type="entry name" value="SpoIIaa-like"/>
    <property type="match status" value="1"/>
</dbReference>
<dbReference type="SUPFAM" id="SSF55785">
    <property type="entry name" value="PYP-like sensor domain (PAS domain)"/>
    <property type="match status" value="1"/>
</dbReference>
<dbReference type="RefSeq" id="WP_272427495.1">
    <property type="nucleotide sequence ID" value="NZ_JAGTJJ010000092.1"/>
</dbReference>
<keyword evidence="1" id="KW-0597">Phosphoprotein</keyword>
<dbReference type="NCBIfam" id="TIGR00229">
    <property type="entry name" value="sensory_box"/>
    <property type="match status" value="1"/>
</dbReference>
<name>A0A9X4AYQ7_9BACT</name>
<dbReference type="Gene3D" id="3.30.750.24">
    <property type="entry name" value="STAS domain"/>
    <property type="match status" value="1"/>
</dbReference>
<dbReference type="Proteomes" id="UP001151081">
    <property type="component" value="Unassembled WGS sequence"/>
</dbReference>
<dbReference type="InterPro" id="IPR035965">
    <property type="entry name" value="PAS-like_dom_sf"/>
</dbReference>
<dbReference type="InterPro" id="IPR002645">
    <property type="entry name" value="STAS_dom"/>
</dbReference>
<dbReference type="PROSITE" id="PS50801">
    <property type="entry name" value="STAS"/>
    <property type="match status" value="1"/>
</dbReference>
<evidence type="ECO:0000313" key="4">
    <source>
        <dbReference type="Proteomes" id="UP001151081"/>
    </source>
</evidence>
<dbReference type="InterPro" id="IPR000014">
    <property type="entry name" value="PAS"/>
</dbReference>
<proteinExistence type="predicted"/>
<accession>A0A9X4AYQ7</accession>
<sequence length="420" mass="45160">MSSEVRSPLDEHPLAAFRAALLGRRDVLVAREMERLRRILPWLAQAPEEFLVAPVTEDVLAYANALAAPDFSDLETRARGWCESQVTLGGGVHLVLQLVEGCRQDYLDVAMDAVVAGVPEARAGVHRLMEAFTAVLTAVDAFFHGPDAREAADATLFRHFVDASPDPVVLAGGEGTMLLYANTAFQETFGSEGIPGRMMSTLVPDEQRSALAALANTALREGRARGELHLFRANGELFEADILSFIAPGRSDRMPARFWLLRDKGPLIAAEQARGKLQEEIIASQAAAIRALSTPLLPIAEGVILMPLVGALNEQRTEQMLETLLQGISRRGARVAILDITGVNDVDSHVAHGILRAARAASLLGARVFLTGIRGPVAQTLLALDANFGCLVSCSTLQDGVARALRGTHAEGYAPRRWTG</sequence>
<organism evidence="3 4">
    <name type="scientific">Polyangium jinanense</name>
    <dbReference type="NCBI Taxonomy" id="2829994"/>
    <lineage>
        <taxon>Bacteria</taxon>
        <taxon>Pseudomonadati</taxon>
        <taxon>Myxococcota</taxon>
        <taxon>Polyangia</taxon>
        <taxon>Polyangiales</taxon>
        <taxon>Polyangiaceae</taxon>
        <taxon>Polyangium</taxon>
    </lineage>
</organism>
<dbReference type="AlphaFoldDB" id="A0A9X4AYQ7"/>